<feature type="transmembrane region" description="Helical" evidence="1">
    <location>
        <begin position="175"/>
        <end position="193"/>
    </location>
</feature>
<keyword evidence="1" id="KW-1133">Transmembrane helix</keyword>
<reference evidence="2 3" key="1">
    <citation type="submission" date="2016-11" db="EMBL/GenBank/DDBJ databases">
        <authorList>
            <person name="Jaros S."/>
            <person name="Januszkiewicz K."/>
            <person name="Wedrychowicz H."/>
        </authorList>
    </citation>
    <scope>NUCLEOTIDE SEQUENCE [LARGE SCALE GENOMIC DNA]</scope>
    <source>
        <strain evidence="2 3">DSM 21864</strain>
    </source>
</reference>
<feature type="transmembrane region" description="Helical" evidence="1">
    <location>
        <begin position="261"/>
        <end position="282"/>
    </location>
</feature>
<keyword evidence="1" id="KW-0472">Membrane</keyword>
<gene>
    <name evidence="2" type="ORF">SAMN05444401_2312</name>
</gene>
<dbReference type="STRING" id="1121298.SAMN05444401_2312"/>
<dbReference type="OrthoDB" id="1883402at2"/>
<evidence type="ECO:0008006" key="4">
    <source>
        <dbReference type="Google" id="ProtNLM"/>
    </source>
</evidence>
<protein>
    <recommendedName>
        <fullName evidence="4">DUF4129 domain-containing protein</fullName>
    </recommendedName>
</protein>
<feature type="transmembrane region" description="Helical" evidence="1">
    <location>
        <begin position="39"/>
        <end position="55"/>
    </location>
</feature>
<evidence type="ECO:0000313" key="3">
    <source>
        <dbReference type="Proteomes" id="UP000184080"/>
    </source>
</evidence>
<evidence type="ECO:0000313" key="2">
    <source>
        <dbReference type="EMBL" id="SHJ15449.1"/>
    </source>
</evidence>
<feature type="transmembrane region" description="Helical" evidence="1">
    <location>
        <begin position="199"/>
        <end position="219"/>
    </location>
</feature>
<feature type="transmembrane region" description="Helical" evidence="1">
    <location>
        <begin position="115"/>
        <end position="133"/>
    </location>
</feature>
<feature type="transmembrane region" description="Helical" evidence="1">
    <location>
        <begin position="139"/>
        <end position="155"/>
    </location>
</feature>
<feature type="transmembrane region" description="Helical" evidence="1">
    <location>
        <begin position="62"/>
        <end position="80"/>
    </location>
</feature>
<evidence type="ECO:0000256" key="1">
    <source>
        <dbReference type="SAM" id="Phobius"/>
    </source>
</evidence>
<proteinExistence type="predicted"/>
<keyword evidence="1" id="KW-0812">Transmembrane</keyword>
<keyword evidence="3" id="KW-1185">Reference proteome</keyword>
<organism evidence="2 3">
    <name type="scientific">Clostridium amylolyticum</name>
    <dbReference type="NCBI Taxonomy" id="1121298"/>
    <lineage>
        <taxon>Bacteria</taxon>
        <taxon>Bacillati</taxon>
        <taxon>Bacillota</taxon>
        <taxon>Clostridia</taxon>
        <taxon>Eubacteriales</taxon>
        <taxon>Clostridiaceae</taxon>
        <taxon>Clostridium</taxon>
    </lineage>
</organism>
<accession>A0A1M6GZQ6</accession>
<dbReference type="RefSeq" id="WP_073006643.1">
    <property type="nucleotide sequence ID" value="NZ_FQZO01000003.1"/>
</dbReference>
<feature type="transmembrane region" description="Helical" evidence="1">
    <location>
        <begin position="12"/>
        <end position="33"/>
    </location>
</feature>
<dbReference type="AlphaFoldDB" id="A0A1M6GZQ6"/>
<dbReference type="Proteomes" id="UP000184080">
    <property type="component" value="Unassembled WGS sequence"/>
</dbReference>
<name>A0A1M6GZQ6_9CLOT</name>
<dbReference type="EMBL" id="FQZO01000003">
    <property type="protein sequence ID" value="SHJ15449.1"/>
    <property type="molecule type" value="Genomic_DNA"/>
</dbReference>
<sequence length="413" mass="49571">MRSYKLLRLLYGLHLSIFTYILFSIFYVSVLFVELDYKVFLMCILSVYMFMYMGTKTIKKKKLILAVPMLISLVLTFLLYKNHWFLYYLPNLITLILLSYKDLENISPDYLKYNMKKEIFAMLCAGIILVFLNESYTSYILRFYIFYFIIGIWMLRSSRRFQYRINSRKSMVHDVILMVSILLLSMDFFYKTLVKGVKLIYEAMTYVFEKALYLFLYLIKGGIDWIFYKVNLSSKELNAEAMKDNSKDFEFKETLIQSHPFIALVVKILFLLFIIFIIYKAFKNFRISRLPHIEGVEEQREKILKEEIKKRRTFKIKDFIKNLTSPKEPRAKVFYYFKKMQIYGAQKSVYRIYMTASQFMKILKAKGNLAEMDAKAISDIYNKAKYSSHEINEDQGYFIEESYKNIKKNYKDE</sequence>